<dbReference type="EMBL" id="WBMP01000018">
    <property type="protein sequence ID" value="KAE8544356.1"/>
    <property type="molecule type" value="Genomic_DNA"/>
</dbReference>
<keyword evidence="2" id="KW-0732">Signal</keyword>
<feature type="chain" id="PRO_5032673203" description="Tetratricopeptide repeat protein" evidence="2">
    <location>
        <begin position="32"/>
        <end position="648"/>
    </location>
</feature>
<dbReference type="Pfam" id="PF07721">
    <property type="entry name" value="TPR_4"/>
    <property type="match status" value="2"/>
</dbReference>
<evidence type="ECO:0008006" key="5">
    <source>
        <dbReference type="Google" id="ProtNLM"/>
    </source>
</evidence>
<dbReference type="InterPro" id="IPR011990">
    <property type="entry name" value="TPR-like_helical_dom_sf"/>
</dbReference>
<gene>
    <name evidence="3" type="ORF">F6453_3329</name>
</gene>
<feature type="coiled-coil region" evidence="1">
    <location>
        <begin position="537"/>
        <end position="591"/>
    </location>
</feature>
<dbReference type="GO" id="GO:0042802">
    <property type="term" value="F:identical protein binding"/>
    <property type="evidence" value="ECO:0007669"/>
    <property type="project" value="InterPro"/>
</dbReference>
<evidence type="ECO:0000256" key="2">
    <source>
        <dbReference type="SAM" id="SignalP"/>
    </source>
</evidence>
<sequence>MGLTVIKPFRTRSVLFTGALLWLTMVAPAQADEPGPERAKDLRYGWALYEYHQGNVFEALTQLAVAREQGGIEGHGDHPALVEGGLMLSWGMTREASKLFTELLGSDGAGSTLSPEVRNQAWFYLGKVFFLEGNRELAGENLERVDGEILAEANHDLFREWVYLRARVAMMSSRIEDVSKLTSLKEQLEDTDIWSLYLQYNSAVAALDAGDVATAEAELQTLIAIIQQSADSAEPEAEREGLLDRARLSLARLYLRDGRFDAALEILGDMPLNGVFADQALFDYAIAAAGQGRPDRALDALDTLSSRDLFLPWRQQVPFARAYVLEQMNKPQRALPAFRQAADLYQARIEELDIIRNRLTEESLMAQLDFTRDSDGILTDSYGRLRVQPADFGIAEVLASETFQQALAELNELYQMQSFIAERQSRFESFRIMLETREQQRQVRIAETRRALESQQANQWQTLHEEFRETIATALAEEDAQFFMTAEQKALRDKLNEVEETLAGLPDDATTARQRETYRRMRAYFDWWIADDYGVNRWAAQKQLRELDREMQHFQAQRQRVETLMSDDGRHAELARRISASERELATLGQEVAVALSNARRILLSQVDSMLVAQQEELNGYLVASRHAQARLADQLFRRSQNPGAGDE</sequence>
<accession>A0A833N6Y6</accession>
<dbReference type="InterPro" id="IPR011717">
    <property type="entry name" value="TPR-4"/>
</dbReference>
<evidence type="ECO:0000313" key="3">
    <source>
        <dbReference type="EMBL" id="KAE8544356.1"/>
    </source>
</evidence>
<evidence type="ECO:0000313" key="4">
    <source>
        <dbReference type="Proteomes" id="UP000469950"/>
    </source>
</evidence>
<name>A0A833N6Y6_MARNT</name>
<protein>
    <recommendedName>
        <fullName evidence="5">Tetratricopeptide repeat protein</fullName>
    </recommendedName>
</protein>
<feature type="signal peptide" evidence="2">
    <location>
        <begin position="1"/>
        <end position="31"/>
    </location>
</feature>
<proteinExistence type="predicted"/>
<evidence type="ECO:0000256" key="1">
    <source>
        <dbReference type="SAM" id="Coils"/>
    </source>
</evidence>
<organism evidence="3 4">
    <name type="scientific">Marinobacter nauticus</name>
    <name type="common">Marinobacter hydrocarbonoclasticus</name>
    <name type="synonym">Marinobacter aquaeolei</name>
    <dbReference type="NCBI Taxonomy" id="2743"/>
    <lineage>
        <taxon>Bacteria</taxon>
        <taxon>Pseudomonadati</taxon>
        <taxon>Pseudomonadota</taxon>
        <taxon>Gammaproteobacteria</taxon>
        <taxon>Pseudomonadales</taxon>
        <taxon>Marinobacteraceae</taxon>
        <taxon>Marinobacter</taxon>
    </lineage>
</organism>
<dbReference type="AlphaFoldDB" id="A0A833N6Y6"/>
<dbReference type="Proteomes" id="UP000469950">
    <property type="component" value="Unassembled WGS sequence"/>
</dbReference>
<reference evidence="3 4" key="1">
    <citation type="submission" date="2019-10" db="EMBL/GenBank/DDBJ databases">
        <title>Draft genome sequence of Marinobacter hydrocarbonoclasticus NCT7M from the microbiome of the marine copepod.</title>
        <authorList>
            <person name="Nuttall R."/>
            <person name="Sharma G."/>
            <person name="Moisander P."/>
        </authorList>
    </citation>
    <scope>NUCLEOTIDE SEQUENCE [LARGE SCALE GENOMIC DNA]</scope>
    <source>
        <strain evidence="3 4">NCT7M</strain>
    </source>
</reference>
<comment type="caution">
    <text evidence="3">The sequence shown here is derived from an EMBL/GenBank/DDBJ whole genome shotgun (WGS) entry which is preliminary data.</text>
</comment>
<dbReference type="SUPFAM" id="SSF48452">
    <property type="entry name" value="TPR-like"/>
    <property type="match status" value="1"/>
</dbReference>
<dbReference type="Gene3D" id="1.25.40.10">
    <property type="entry name" value="Tetratricopeptide repeat domain"/>
    <property type="match status" value="1"/>
</dbReference>
<keyword evidence="1" id="KW-0175">Coiled coil</keyword>